<dbReference type="RefSeq" id="WP_235904002.1">
    <property type="nucleotide sequence ID" value="NZ_FNBI01000003.1"/>
</dbReference>
<reference evidence="3 4" key="1">
    <citation type="submission" date="2016-10" db="EMBL/GenBank/DDBJ databases">
        <authorList>
            <person name="Varghese N."/>
            <person name="Submissions S."/>
        </authorList>
    </citation>
    <scope>NUCLEOTIDE SEQUENCE [LARGE SCALE GENOMIC DNA]</scope>
    <source>
        <strain evidence="3 4">S7-754</strain>
    </source>
</reference>
<dbReference type="Proteomes" id="UP000323502">
    <property type="component" value="Unassembled WGS sequence"/>
</dbReference>
<feature type="compositionally biased region" description="Low complexity" evidence="1">
    <location>
        <begin position="285"/>
        <end position="298"/>
    </location>
</feature>
<feature type="region of interest" description="Disordered" evidence="1">
    <location>
        <begin position="55"/>
        <end position="74"/>
    </location>
</feature>
<gene>
    <name evidence="3" type="ORF">SAMN05216557_103356</name>
</gene>
<evidence type="ECO:0000259" key="2">
    <source>
        <dbReference type="Pfam" id="PF07486"/>
    </source>
</evidence>
<evidence type="ECO:0000256" key="1">
    <source>
        <dbReference type="SAM" id="MobiDB-lite"/>
    </source>
</evidence>
<feature type="domain" description="Cell wall hydrolase SleB" evidence="2">
    <location>
        <begin position="121"/>
        <end position="228"/>
    </location>
</feature>
<dbReference type="EMBL" id="FNBI01000003">
    <property type="protein sequence ID" value="SDF43747.1"/>
    <property type="molecule type" value="Genomic_DNA"/>
</dbReference>
<dbReference type="GO" id="GO:0016787">
    <property type="term" value="F:hydrolase activity"/>
    <property type="evidence" value="ECO:0007669"/>
    <property type="project" value="UniProtKB-KW"/>
</dbReference>
<keyword evidence="4" id="KW-1185">Reference proteome</keyword>
<dbReference type="AlphaFoldDB" id="A0A1G7L2M3"/>
<feature type="compositionally biased region" description="Low complexity" evidence="1">
    <location>
        <begin position="329"/>
        <end position="351"/>
    </location>
</feature>
<protein>
    <submittedName>
        <fullName evidence="3">Cell Wall Hydrolase</fullName>
    </submittedName>
</protein>
<keyword evidence="3" id="KW-0378">Hydrolase</keyword>
<dbReference type="Pfam" id="PF07486">
    <property type="entry name" value="Hydrolase_2"/>
    <property type="match status" value="1"/>
</dbReference>
<evidence type="ECO:0000313" key="4">
    <source>
        <dbReference type="Proteomes" id="UP000323502"/>
    </source>
</evidence>
<evidence type="ECO:0000313" key="3">
    <source>
        <dbReference type="EMBL" id="SDF43747.1"/>
    </source>
</evidence>
<organism evidence="3 4">
    <name type="scientific">Sphingomonas carotinifaciens</name>
    <dbReference type="NCBI Taxonomy" id="1166323"/>
    <lineage>
        <taxon>Bacteria</taxon>
        <taxon>Pseudomonadati</taxon>
        <taxon>Pseudomonadota</taxon>
        <taxon>Alphaproteobacteria</taxon>
        <taxon>Sphingomonadales</taxon>
        <taxon>Sphingomonadaceae</taxon>
        <taxon>Sphingomonas</taxon>
    </lineage>
</organism>
<feature type="compositionally biased region" description="Low complexity" evidence="1">
    <location>
        <begin position="263"/>
        <end position="273"/>
    </location>
</feature>
<sequence length="351" mass="35131">MGRSTPYTVSRATLRRMLAGWLVLVGLLLLVALGLALRPPAAAVPRVAVQRSVEEAAAPSPPAPGRATGTADLPPLPAGVIDRGDAGVTPAPPFRWGAASAVDRARALQCLTAAIYYEAGGESDAGERAVAQVVLNRVRHPAFPASVCGVVYQGSAQAGCQFSFACDGALGRAPSASGWARAARAAAGALAGGVFAGVGLATHYHTYAVSPSWARSLVMTDVVGAHFFHRWKGYWGTAAAFTQRYAGGEPMPGGAAPGGAAPGGADVAPAVPVEIPPLPGATPVATAEAPAGPRGAAAPAPPPAGDRLPASGQILDRWRDVGQPLPRFTSGAAGDPASGSGPAATARRSDD</sequence>
<accession>A0A1G7L2M3</accession>
<dbReference type="InterPro" id="IPR042047">
    <property type="entry name" value="SleB_dom1"/>
</dbReference>
<dbReference type="Gene3D" id="1.10.10.2520">
    <property type="entry name" value="Cell wall hydrolase SleB, domain 1"/>
    <property type="match status" value="1"/>
</dbReference>
<name>A0A1G7L2M3_9SPHN</name>
<proteinExistence type="predicted"/>
<feature type="region of interest" description="Disordered" evidence="1">
    <location>
        <begin position="253"/>
        <end position="351"/>
    </location>
</feature>
<dbReference type="InterPro" id="IPR011105">
    <property type="entry name" value="Cell_wall_hydrolase_SleB"/>
</dbReference>